<keyword evidence="2 6" id="KW-0489">Methyltransferase</keyword>
<evidence type="ECO:0000313" key="9">
    <source>
        <dbReference type="Proteomes" id="UP000055048"/>
    </source>
</evidence>
<dbReference type="GO" id="GO:0032259">
    <property type="term" value="P:methylation"/>
    <property type="evidence" value="ECO:0007669"/>
    <property type="project" value="UniProtKB-KW"/>
</dbReference>
<dbReference type="GO" id="GO:0005634">
    <property type="term" value="C:nucleus"/>
    <property type="evidence" value="ECO:0007669"/>
    <property type="project" value="TreeGrafter"/>
</dbReference>
<dbReference type="InterPro" id="IPR029063">
    <property type="entry name" value="SAM-dependent_MTases_sf"/>
</dbReference>
<organism evidence="8 9">
    <name type="scientific">Trichinella murrelli</name>
    <dbReference type="NCBI Taxonomy" id="144512"/>
    <lineage>
        <taxon>Eukaryota</taxon>
        <taxon>Metazoa</taxon>
        <taxon>Ecdysozoa</taxon>
        <taxon>Nematoda</taxon>
        <taxon>Enoplea</taxon>
        <taxon>Dorylaimia</taxon>
        <taxon>Trichinellida</taxon>
        <taxon>Trichinellidae</taxon>
        <taxon>Trichinella</taxon>
    </lineage>
</organism>
<dbReference type="CDD" id="cd02440">
    <property type="entry name" value="AdoMet_MTases"/>
    <property type="match status" value="1"/>
</dbReference>
<keyword evidence="9" id="KW-1185">Reference proteome</keyword>
<evidence type="ECO:0000256" key="1">
    <source>
        <dbReference type="ARBA" id="ARBA00011925"/>
    </source>
</evidence>
<dbReference type="FunFam" id="3.40.50.150:FF:000003">
    <property type="entry name" value="Blast:Protein arginine N-methyltransferase 1"/>
    <property type="match status" value="1"/>
</dbReference>
<dbReference type="STRING" id="144512.A0A0V0THL2"/>
<dbReference type="PANTHER" id="PTHR11006">
    <property type="entry name" value="PROTEIN ARGININE N-METHYLTRANSFERASE"/>
    <property type="match status" value="1"/>
</dbReference>
<dbReference type="SUPFAM" id="SSF53335">
    <property type="entry name" value="S-adenosyl-L-methionine-dependent methyltransferases"/>
    <property type="match status" value="1"/>
</dbReference>
<dbReference type="InterPro" id="IPR025799">
    <property type="entry name" value="Arg_MeTrfase"/>
</dbReference>
<evidence type="ECO:0000256" key="3">
    <source>
        <dbReference type="ARBA" id="ARBA00022679"/>
    </source>
</evidence>
<evidence type="ECO:0000256" key="5">
    <source>
        <dbReference type="ARBA" id="ARBA00049303"/>
    </source>
</evidence>
<dbReference type="PROSITE" id="PS51678">
    <property type="entry name" value="SAM_MT_PRMT"/>
    <property type="match status" value="1"/>
</dbReference>
<keyword evidence="3 6" id="KW-0808">Transferase</keyword>
<name>A0A0V0THL2_9BILA</name>
<dbReference type="Pfam" id="PF22528">
    <property type="entry name" value="PRMT_C"/>
    <property type="match status" value="1"/>
</dbReference>
<dbReference type="Gene3D" id="2.70.160.11">
    <property type="entry name" value="Hnrnp arginine n-methyltransferase1"/>
    <property type="match status" value="1"/>
</dbReference>
<protein>
    <recommendedName>
        <fullName evidence="1">type I protein arginine methyltransferase</fullName>
        <ecNumber evidence="1">2.1.1.319</ecNumber>
    </recommendedName>
</protein>
<dbReference type="EMBL" id="JYDJ01000268">
    <property type="protein sequence ID" value="KRX38422.1"/>
    <property type="molecule type" value="Genomic_DNA"/>
</dbReference>
<accession>A0A0V0THL2</accession>
<evidence type="ECO:0000313" key="8">
    <source>
        <dbReference type="EMBL" id="KRX38422.1"/>
    </source>
</evidence>
<dbReference type="Pfam" id="PF06325">
    <property type="entry name" value="PrmA"/>
    <property type="match status" value="1"/>
</dbReference>
<keyword evidence="4 6" id="KW-0949">S-adenosyl-L-methionine</keyword>
<dbReference type="OrthoDB" id="7848332at2759"/>
<feature type="domain" description="Protein arginine N-methyltransferase" evidence="7">
    <location>
        <begin position="174"/>
        <end position="337"/>
    </location>
</feature>
<dbReference type="EC" id="2.1.1.319" evidence="1"/>
<dbReference type="PANTHER" id="PTHR11006:SF124">
    <property type="entry name" value="ARGININE METHYLTRANSFERASE 1-RELATED"/>
    <property type="match status" value="1"/>
</dbReference>
<dbReference type="GO" id="GO:0035242">
    <property type="term" value="F:protein-arginine omega-N asymmetric methyltransferase activity"/>
    <property type="evidence" value="ECO:0007669"/>
    <property type="project" value="UniProtKB-EC"/>
</dbReference>
<comment type="catalytic activity">
    <reaction evidence="5">
        <text>L-arginyl-[protein] + S-adenosyl-L-methionine = N(omega)-methyl-L-arginyl-[protein] + S-adenosyl-L-homocysteine + H(+)</text>
        <dbReference type="Rhea" id="RHEA:48100"/>
        <dbReference type="Rhea" id="RHEA-COMP:10532"/>
        <dbReference type="Rhea" id="RHEA-COMP:11990"/>
        <dbReference type="ChEBI" id="CHEBI:15378"/>
        <dbReference type="ChEBI" id="CHEBI:29965"/>
        <dbReference type="ChEBI" id="CHEBI:57856"/>
        <dbReference type="ChEBI" id="CHEBI:59789"/>
        <dbReference type="ChEBI" id="CHEBI:65280"/>
    </reaction>
    <physiologicalReaction direction="left-to-right" evidence="5">
        <dbReference type="Rhea" id="RHEA:48101"/>
    </physiologicalReaction>
</comment>
<gene>
    <name evidence="8" type="primary">prmt1</name>
    <name evidence="8" type="ORF">T05_15630</name>
</gene>
<dbReference type="Proteomes" id="UP000055048">
    <property type="component" value="Unassembled WGS sequence"/>
</dbReference>
<comment type="caution">
    <text evidence="8">The sequence shown here is derived from an EMBL/GenBank/DDBJ whole genome shotgun (WGS) entry which is preliminary data.</text>
</comment>
<evidence type="ECO:0000256" key="4">
    <source>
        <dbReference type="ARBA" id="ARBA00022691"/>
    </source>
</evidence>
<evidence type="ECO:0000256" key="6">
    <source>
        <dbReference type="PROSITE-ProRule" id="PRU01015"/>
    </source>
</evidence>
<dbReference type="AlphaFoldDB" id="A0A0V0THL2"/>
<proteinExistence type="predicted"/>
<sequence length="351" mass="40657">MSEPNGLEADDRFCGPVEEMTSRDYYFDSYAHFGIHEEMLKDHVRTLTYRNAIHHNKHLFKNKIVLDVGSGTGILAMFAARAGAARVIGIEFSNIAQQSMEIVKANNLENVVTIIQKKMEDVTELPDGIQKVDIIVSEWMGYCLFYECMLNTVIYARDKWLVMETSCLLCKIVDRASLFLCAIEDRQYKDEKINWWDNVYGFNMSSIRKVAITEPLVDVVDPKQVVTDNVLLKEVDLYTVRVEDLNWNAKYTLTARRNDYIQAFVTYFTVDFTKCHKATGFSTAPDQRYTHWKQTVFYLEDSITIKRGEEVKGTFKVQPNAKNNRDLDFEISVSFKGELCELEETNCYHMH</sequence>
<dbReference type="FunFam" id="2.70.160.11:FF:000001">
    <property type="entry name" value="Blast:Protein arginine N-methyltransferase 1"/>
    <property type="match status" value="1"/>
</dbReference>
<dbReference type="GO" id="GO:0035241">
    <property type="term" value="F:protein-arginine omega-N monomethyltransferase activity"/>
    <property type="evidence" value="ECO:0007669"/>
    <property type="project" value="TreeGrafter"/>
</dbReference>
<dbReference type="Gene3D" id="3.40.50.150">
    <property type="entry name" value="Vaccinia Virus protein VP39"/>
    <property type="match status" value="1"/>
</dbReference>
<reference evidence="8 9" key="1">
    <citation type="submission" date="2015-01" db="EMBL/GenBank/DDBJ databases">
        <title>Evolution of Trichinella species and genotypes.</title>
        <authorList>
            <person name="Korhonen P.K."/>
            <person name="Edoardo P."/>
            <person name="Giuseppe L.R."/>
            <person name="Gasser R.B."/>
        </authorList>
    </citation>
    <scope>NUCLEOTIDE SEQUENCE [LARGE SCALE GENOMIC DNA]</scope>
    <source>
        <strain evidence="8">ISS417</strain>
    </source>
</reference>
<dbReference type="GO" id="GO:0042054">
    <property type="term" value="F:histone methyltransferase activity"/>
    <property type="evidence" value="ECO:0007669"/>
    <property type="project" value="TreeGrafter"/>
</dbReference>
<dbReference type="InterPro" id="IPR055135">
    <property type="entry name" value="PRMT_dom"/>
</dbReference>
<evidence type="ECO:0000256" key="2">
    <source>
        <dbReference type="ARBA" id="ARBA00022603"/>
    </source>
</evidence>
<evidence type="ECO:0000259" key="7">
    <source>
        <dbReference type="Pfam" id="PF22528"/>
    </source>
</evidence>